<name>A0A919IEF2_9ACTN</name>
<dbReference type="Proteomes" id="UP000619479">
    <property type="component" value="Unassembled WGS sequence"/>
</dbReference>
<gene>
    <name evidence="1" type="ORF">Acy02nite_19490</name>
</gene>
<keyword evidence="2" id="KW-1185">Reference proteome</keyword>
<dbReference type="EMBL" id="BOMH01000015">
    <property type="protein sequence ID" value="GID64068.1"/>
    <property type="molecule type" value="Genomic_DNA"/>
</dbReference>
<protein>
    <submittedName>
        <fullName evidence="1">Uncharacterized protein</fullName>
    </submittedName>
</protein>
<reference evidence="1" key="1">
    <citation type="submission" date="2021-01" db="EMBL/GenBank/DDBJ databases">
        <title>Whole genome shotgun sequence of Actinoplanes cyaneus NBRC 14990.</title>
        <authorList>
            <person name="Komaki H."/>
            <person name="Tamura T."/>
        </authorList>
    </citation>
    <scope>NUCLEOTIDE SEQUENCE</scope>
    <source>
        <strain evidence="1">NBRC 14990</strain>
    </source>
</reference>
<sequence length="68" mass="7019">MLGGLAELEVQGRAGGLGRWCVGARGWSVGEAAAREGERAAAGTGRGVAERDGRNRVWVAGLWTGLLL</sequence>
<evidence type="ECO:0000313" key="1">
    <source>
        <dbReference type="EMBL" id="GID64068.1"/>
    </source>
</evidence>
<proteinExistence type="predicted"/>
<dbReference type="AlphaFoldDB" id="A0A919IEF2"/>
<comment type="caution">
    <text evidence="1">The sequence shown here is derived from an EMBL/GenBank/DDBJ whole genome shotgun (WGS) entry which is preliminary data.</text>
</comment>
<evidence type="ECO:0000313" key="2">
    <source>
        <dbReference type="Proteomes" id="UP000619479"/>
    </source>
</evidence>
<organism evidence="1 2">
    <name type="scientific">Actinoplanes cyaneus</name>
    <dbReference type="NCBI Taxonomy" id="52696"/>
    <lineage>
        <taxon>Bacteria</taxon>
        <taxon>Bacillati</taxon>
        <taxon>Actinomycetota</taxon>
        <taxon>Actinomycetes</taxon>
        <taxon>Micromonosporales</taxon>
        <taxon>Micromonosporaceae</taxon>
        <taxon>Actinoplanes</taxon>
    </lineage>
</organism>
<accession>A0A919IEF2</accession>